<sequence length="127" mass="13930">MRNAGEVTYADAHKKTRNEAVICFASHEDLRRALDRYQGKDINGRRIKLVDDSDGYGGGGGGGGRRSRSRSRSRSAYRSRSRSPPSRSASPAENGRSRSRTRSRSRSLSSASKKSGSPECKTMTNSF</sequence>
<feature type="domain" description="RRM" evidence="3">
    <location>
        <begin position="10"/>
        <end position="48"/>
    </location>
</feature>
<dbReference type="PANTHER" id="PTHR23003">
    <property type="entry name" value="RNA RECOGNITION MOTIF RRM DOMAIN CONTAINING PROTEIN"/>
    <property type="match status" value="1"/>
</dbReference>
<dbReference type="SUPFAM" id="SSF54928">
    <property type="entry name" value="RNA-binding domain, RBD"/>
    <property type="match status" value="1"/>
</dbReference>
<dbReference type="InterPro" id="IPR000504">
    <property type="entry name" value="RRM_dom"/>
</dbReference>
<dbReference type="AlphaFoldDB" id="A0A6V7U2G2"/>
<dbReference type="GO" id="GO:0005737">
    <property type="term" value="C:cytoplasm"/>
    <property type="evidence" value="ECO:0007669"/>
    <property type="project" value="TreeGrafter"/>
</dbReference>
<dbReference type="PANTHER" id="PTHR23003:SF51">
    <property type="entry name" value="SERINE-ARGININE PROTEIN 55"/>
    <property type="match status" value="1"/>
</dbReference>
<dbReference type="EMBL" id="CAJEWN010000028">
    <property type="protein sequence ID" value="CAD2141896.1"/>
    <property type="molecule type" value="Genomic_DNA"/>
</dbReference>
<protein>
    <recommendedName>
        <fullName evidence="3">RRM domain-containing protein</fullName>
    </recommendedName>
</protein>
<dbReference type="Proteomes" id="UP000580250">
    <property type="component" value="Unassembled WGS sequence"/>
</dbReference>
<keyword evidence="1" id="KW-0694">RNA-binding</keyword>
<name>A0A6V7U2G2_MELEN</name>
<proteinExistence type="predicted"/>
<organism evidence="4 5">
    <name type="scientific">Meloidogyne enterolobii</name>
    <name type="common">Root-knot nematode worm</name>
    <name type="synonym">Meloidogyne mayaguensis</name>
    <dbReference type="NCBI Taxonomy" id="390850"/>
    <lineage>
        <taxon>Eukaryota</taxon>
        <taxon>Metazoa</taxon>
        <taxon>Ecdysozoa</taxon>
        <taxon>Nematoda</taxon>
        <taxon>Chromadorea</taxon>
        <taxon>Rhabditida</taxon>
        <taxon>Tylenchina</taxon>
        <taxon>Tylenchomorpha</taxon>
        <taxon>Tylenchoidea</taxon>
        <taxon>Meloidogynidae</taxon>
        <taxon>Meloidogyninae</taxon>
        <taxon>Meloidogyne</taxon>
    </lineage>
</organism>
<dbReference type="Gene3D" id="3.30.70.330">
    <property type="match status" value="1"/>
</dbReference>
<evidence type="ECO:0000256" key="2">
    <source>
        <dbReference type="SAM" id="MobiDB-lite"/>
    </source>
</evidence>
<dbReference type="OrthoDB" id="1099063at2759"/>
<dbReference type="GO" id="GO:0003729">
    <property type="term" value="F:mRNA binding"/>
    <property type="evidence" value="ECO:0007669"/>
    <property type="project" value="TreeGrafter"/>
</dbReference>
<dbReference type="GO" id="GO:0005634">
    <property type="term" value="C:nucleus"/>
    <property type="evidence" value="ECO:0007669"/>
    <property type="project" value="TreeGrafter"/>
</dbReference>
<reference evidence="4 5" key="1">
    <citation type="submission" date="2020-08" db="EMBL/GenBank/DDBJ databases">
        <authorList>
            <person name="Koutsovoulos G."/>
            <person name="Danchin GJ E."/>
        </authorList>
    </citation>
    <scope>NUCLEOTIDE SEQUENCE [LARGE SCALE GENOMIC DNA]</scope>
</reference>
<dbReference type="Pfam" id="PF00076">
    <property type="entry name" value="RRM_1"/>
    <property type="match status" value="1"/>
</dbReference>
<gene>
    <name evidence="4" type="ORF">MENT_LOCUS7012</name>
</gene>
<feature type="region of interest" description="Disordered" evidence="2">
    <location>
        <begin position="40"/>
        <end position="127"/>
    </location>
</feature>
<feature type="compositionally biased region" description="Gly residues" evidence="2">
    <location>
        <begin position="55"/>
        <end position="64"/>
    </location>
</feature>
<comment type="caution">
    <text evidence="4">The sequence shown here is derived from an EMBL/GenBank/DDBJ whole genome shotgun (WGS) entry which is preliminary data.</text>
</comment>
<evidence type="ECO:0000259" key="3">
    <source>
        <dbReference type="Pfam" id="PF00076"/>
    </source>
</evidence>
<accession>A0A6V7U2G2</accession>
<evidence type="ECO:0000313" key="4">
    <source>
        <dbReference type="EMBL" id="CAD2141896.1"/>
    </source>
</evidence>
<evidence type="ECO:0000256" key="1">
    <source>
        <dbReference type="ARBA" id="ARBA00022884"/>
    </source>
</evidence>
<feature type="compositionally biased region" description="Low complexity" evidence="2">
    <location>
        <begin position="106"/>
        <end position="117"/>
    </location>
</feature>
<feature type="compositionally biased region" description="Basic residues" evidence="2">
    <location>
        <begin position="65"/>
        <end position="81"/>
    </location>
</feature>
<dbReference type="InterPro" id="IPR050374">
    <property type="entry name" value="RRT5_SRSF_SR"/>
</dbReference>
<evidence type="ECO:0000313" key="5">
    <source>
        <dbReference type="Proteomes" id="UP000580250"/>
    </source>
</evidence>
<dbReference type="InterPro" id="IPR035979">
    <property type="entry name" value="RBD_domain_sf"/>
</dbReference>
<dbReference type="InterPro" id="IPR012677">
    <property type="entry name" value="Nucleotide-bd_a/b_plait_sf"/>
</dbReference>
<feature type="compositionally biased region" description="Basic and acidic residues" evidence="2">
    <location>
        <begin position="40"/>
        <end position="51"/>
    </location>
</feature>